<dbReference type="Proteomes" id="UP001589870">
    <property type="component" value="Unassembled WGS sequence"/>
</dbReference>
<gene>
    <name evidence="1" type="ORF">ACFHYQ_01095</name>
</gene>
<sequence>MADVISARSGGHLDLLLGAGPADDAAVSSWLTAARAVLHPETGPA</sequence>
<dbReference type="EMBL" id="JBHMQT010000003">
    <property type="protein sequence ID" value="MFC0860881.1"/>
    <property type="molecule type" value="Genomic_DNA"/>
</dbReference>
<name>A0ABV6TXE3_9ACTN</name>
<accession>A0ABV6TXE3</accession>
<organism evidence="1 2">
    <name type="scientific">Sphaerimonospora cavernae</name>
    <dbReference type="NCBI Taxonomy" id="1740611"/>
    <lineage>
        <taxon>Bacteria</taxon>
        <taxon>Bacillati</taxon>
        <taxon>Actinomycetota</taxon>
        <taxon>Actinomycetes</taxon>
        <taxon>Streptosporangiales</taxon>
        <taxon>Streptosporangiaceae</taxon>
        <taxon>Sphaerimonospora</taxon>
    </lineage>
</organism>
<evidence type="ECO:0000313" key="2">
    <source>
        <dbReference type="Proteomes" id="UP001589870"/>
    </source>
</evidence>
<dbReference type="RefSeq" id="WP_394299138.1">
    <property type="nucleotide sequence ID" value="NZ_JBHMQT010000003.1"/>
</dbReference>
<comment type="caution">
    <text evidence="1">The sequence shown here is derived from an EMBL/GenBank/DDBJ whole genome shotgun (WGS) entry which is preliminary data.</text>
</comment>
<proteinExistence type="predicted"/>
<keyword evidence="2" id="KW-1185">Reference proteome</keyword>
<reference evidence="1 2" key="1">
    <citation type="submission" date="2024-09" db="EMBL/GenBank/DDBJ databases">
        <authorList>
            <person name="Sun Q."/>
            <person name="Mori K."/>
        </authorList>
    </citation>
    <scope>NUCLEOTIDE SEQUENCE [LARGE SCALE GENOMIC DNA]</scope>
    <source>
        <strain evidence="1 2">TBRC 1851</strain>
    </source>
</reference>
<protein>
    <submittedName>
        <fullName evidence="1">Uncharacterized protein</fullName>
    </submittedName>
</protein>
<evidence type="ECO:0000313" key="1">
    <source>
        <dbReference type="EMBL" id="MFC0860881.1"/>
    </source>
</evidence>